<dbReference type="InterPro" id="IPR047187">
    <property type="entry name" value="SF1_C_Upf1"/>
</dbReference>
<dbReference type="Gene3D" id="3.40.50.300">
    <property type="entry name" value="P-loop containing nucleotide triphosphate hydrolases"/>
    <property type="match status" value="4"/>
</dbReference>
<evidence type="ECO:0000256" key="1">
    <source>
        <dbReference type="ARBA" id="ARBA00022741"/>
    </source>
</evidence>
<keyword evidence="7" id="KW-0812">Transmembrane</keyword>
<evidence type="ECO:0000256" key="2">
    <source>
        <dbReference type="ARBA" id="ARBA00022801"/>
    </source>
</evidence>
<keyword evidence="1 5" id="KW-0547">Nucleotide-binding</keyword>
<evidence type="ECO:0000256" key="7">
    <source>
        <dbReference type="SAM" id="Phobius"/>
    </source>
</evidence>
<feature type="region of interest" description="Disordered" evidence="6">
    <location>
        <begin position="2631"/>
        <end position="2660"/>
    </location>
</feature>
<evidence type="ECO:0000256" key="3">
    <source>
        <dbReference type="ARBA" id="ARBA00022806"/>
    </source>
</evidence>
<sequence length="2869" mass="325806">MEENSAGTEKRSWRKNDFTDLLFSWSLEDIFDEDLYKHQVMKIPEVFESVDCYLSSFDYPLLEEMRAAIAASLETVYKAPFAEVVAFKVTKSDTLMYNVKVDSWKNKISDRGKEPYKTMPGDIVLLLDSKPESVSDLQRIGSMCTFASVVKISEDEIGGNSSSGFKLKTKGVVDVVDQKNKSLYVVYLTNITTHKRIWMALRMRQNLKIIEKVLFKSDLAKESCELCPKKFHNEVEEKFRSTLLSKSNESQLGAIRASICKIGCNHHPSVELIWGPPGTGKTSTLSTLLYILLEMNVRTLICSPTNTAITELASRVTTLVRNSVKAESGKSSLTCPLGGMLLFGNNDRLKVGSDIQEIFLDYRVDRLTEILVPLTGWMHCVSSMLDFLENCVSHHRIFVENDKIHSREHCDGDAVQSGTNSLLDYARDRFKTLASPLRNCMLIVVTHLPGSFVDNGNYQNIMQLFSLLDSLEKLLFENNDITSKDLETMFTQQIMTGSESFLDATSLQCVRSQCLFTIKSLQTSLSNLGFPKVFGKNSIEEFCFQKASLVFCTISSAFKLHSVDMEPFQLLVIDEAAQVKECETTIAFQIKDVRHAILVGDEIQLPATVSSKLSEEAGFGRSLFERLSSMGHPKHLLNVQYRMHPSISWFPNSHFYQHQILDGPNVQCKSYERSYLRGKMFGPYSFINVRGGSEELDDVGVSKRNMVEVAVVVKLVQKLLKAWNSSKENLSIGLISPYAAQVAAIQDKLRSRYDNLERITVKVKSIDGFQGGEEDIIIISTVRSHRGGSIGFLCSPKRTNVALTRARHCLWILGNERTLCKSDSVWEEIVSDAKNRRCFFNADEDSDIGKTIIEVKKELNQLDDLLSGKSTLFENLRWQVLFSENFRKSFQKLKFSSTRKLVINLLLKLGRGWRPRKLNVDWKCENSSYIIKQFQVDIYYVVCSIDMMKDFIYKQVLKVWDVLPMTNTTKLLKRIDSIASMYTDVFINHCNDKIFERNLEVPMSWPLSRDISRFRNASNTKSVSGASTSSAECRTYAENSKVSESLLLMKFYSLSCGTVNHLLSDNEGKCVDLPFEVTDEEREIVHFNRSSFILGRSGTGKTTILTMKLYKTFQQYCVASRDSVAADDNVSTMDEDEEEDDDGNMSITDEVDVEPCHGGSADPVLHQLFVTVSPKLCHAVKKNVAQMKSIATENNTGHNTFTGMYDVDEVSEFKDIPDTFVGIQQEKYPLIITFHKFLMMLDGSLGKSYFQRFPLVRDSPHFGDRRSVALQSFLRNNEVTYDRFSSIYWPHFNAKLKKSIDASRVYTEIISHIKGGPLEGGASDYKRSRQDYISLSESRISTLYVEQREAIYDIFENYEKMKLERGEFDLADFVSDIHLRLNKEVLAGDKMDFVYIDEVQDLTTRQISLFRYICYNVEEGFMFSGDTAQTIARGIDFRFEDIRSLFYNEFIMRSRNHDFSGKNEKGLISDMFNLSYNFRTHTGVLRLAQSVVDVICHFFPYSIDVLPPETSRIYGESPIVLEPGSDDNLIISIFGHSGKSSGKWVGFGADQVILVRDDSAKKEISECIGHQALILTIVECKGLEFQDVLLYNFFGSSPLSNQWRVIYGFLNEKNLLSGDSEMSFPSFSQSKHNLLCSELKQLYVAITRTRQRLWICENNVEVSKPMLDYWRKLSLVQVKKIDDSLAEAMQRASTPKEWQSQGIKLFWEKNYEMATMCFEKAGDETWEKRAKASGLRAVADSLRGSNSEEAATVLREAAEIFDSIDRVESAAECFYELGDFERAGRIYWDKCGKSELGKAGECFSLAGKYELAAKVYQSGNFFRDCLSACSRGKHFDLGLQYIEQWKQDALSNSVIMARFTEIDKIVQEYLENCALECHKAKDASLMRYVRAFCSTDSKRNFLKSLDCLEDLLVLEEELGNFNEASEIAKSLGHTLREVDLLEKAGQFNNACSLAFSYVISCVLWESGNRGWPLKSFPQKVELLNRMMSVAQKVSGTYRASICAQSNFLSYDNKNLSELLHFYNASKQYETPIIEILVVRKLLDVHFQVNATKYEWDHELLLDPRLFSQRIGVNQVSGGSLVYLWNLWKVHSLEILECLNRLEKKDSIELQGVTGLCFHYFGLRLLDNSSFSFHLLNPNAAWVKTVEGFIRWNKKVATLEARHCASAACKFWLQELVFVGLKVLEALQRLYDSMMKRLPTHCKSMCLLYIFDIAKFFLGLVDQCTDQCTDQCKDLPGPCLQKYLNSGDRKKLQDHVNQCTEYFKFYFPLDPRESLSENMISLRDTELSRNLLEESVIRNIGGKWELTSGQIGRAVMTMLGSNKLKHAFYDKISERLSNGTPWKSFIENLRGPIESDSTKESKSGESFGNASHSQCVQESPLRCSREALGQALLTALLETYNISWRVYDYISPHCFIYLVERMLILAPHPSGFFFTTKSSFVEYLVCVPPDTNPKSSLTTHNKSRPDTMTNFVCLVVDQFLCNITETEEWIKNSGIYCKYYLPVFLLRLVMILCVLSITWGLSFDIFNQKMSRFDITRHLPKVFYEALRPRRRGYIQFVSAVATAFKLIGDPLVIVVSGDFNRSFSYPGAVLLDLRSFSCRADIMKILFPRSTASLDDQPTMVERNVTEPSSVVMPPAVSNEDKNTVVKSSETGSATASSSGNGFGSLLINWDLIGDIPKALESCTNRNDENVKPLFMRKKVELEGHISLITHAIEWLSEKSSHSGEDKDFPLDASRLIEDLYSLLSLLRRSEFDSKAMTETGELLKSIEARRPQLEALTSLLLGSDDSVVVDSMEKDDDKNCDSDAEDIKTEDSAAVEVESDPSNKRKGKKKQTNKPKGNSAAEEVKPNHSNKGKGESKNKGKSKKGKKK</sequence>
<dbReference type="Pfam" id="PF13087">
    <property type="entry name" value="AAA_12"/>
    <property type="match status" value="1"/>
</dbReference>
<keyword evidence="7" id="KW-0472">Membrane</keyword>
<evidence type="ECO:0000256" key="6">
    <source>
        <dbReference type="SAM" id="MobiDB-lite"/>
    </source>
</evidence>
<feature type="compositionally biased region" description="Basic and acidic residues" evidence="6">
    <location>
        <begin position="2792"/>
        <end position="2812"/>
    </location>
</feature>
<reference evidence="9 10" key="1">
    <citation type="submission" date="2024-06" db="EMBL/GenBank/DDBJ databases">
        <title>A chromosome level genome sequence of Diviner's sage (Salvia divinorum).</title>
        <authorList>
            <person name="Ford S.A."/>
            <person name="Ro D.-K."/>
            <person name="Ness R.W."/>
            <person name="Phillips M.A."/>
        </authorList>
    </citation>
    <scope>NUCLEOTIDE SEQUENCE [LARGE SCALE GENOMIC DNA]</scope>
    <source>
        <strain evidence="9">SAF-2024a</strain>
        <tissue evidence="9">Leaf</tissue>
    </source>
</reference>
<dbReference type="InterPro" id="IPR011990">
    <property type="entry name" value="TPR-like_helical_dom_sf"/>
</dbReference>
<dbReference type="InterPro" id="IPR039904">
    <property type="entry name" value="TRANK1"/>
</dbReference>
<evidence type="ECO:0000259" key="8">
    <source>
        <dbReference type="PROSITE" id="PS51198"/>
    </source>
</evidence>
<evidence type="ECO:0000313" key="9">
    <source>
        <dbReference type="EMBL" id="KAL1535323.1"/>
    </source>
</evidence>
<dbReference type="PANTHER" id="PTHR21529:SF4">
    <property type="entry name" value="TPR AND ANKYRIN REPEAT-CONTAINING PROTEIN 1"/>
    <property type="match status" value="1"/>
</dbReference>
<evidence type="ECO:0000256" key="5">
    <source>
        <dbReference type="PROSITE-ProRule" id="PRU00560"/>
    </source>
</evidence>
<dbReference type="EMBL" id="JBEAFC010000011">
    <property type="protein sequence ID" value="KAL1535323.1"/>
    <property type="molecule type" value="Genomic_DNA"/>
</dbReference>
<feature type="binding site" evidence="5">
    <location>
        <begin position="1095"/>
        <end position="1102"/>
    </location>
    <ligand>
        <name>ATP</name>
        <dbReference type="ChEBI" id="CHEBI:30616"/>
    </ligand>
</feature>
<dbReference type="InterPro" id="IPR045529">
    <property type="entry name" value="DUF6469"/>
</dbReference>
<gene>
    <name evidence="9" type="ORF">AAHA92_28117</name>
</gene>
<name>A0ABD1FX83_SALDI</name>
<keyword evidence="10" id="KW-1185">Reference proteome</keyword>
<dbReference type="InterPro" id="IPR041677">
    <property type="entry name" value="DNA2/NAM7_AAA_11"/>
</dbReference>
<keyword evidence="3 5" id="KW-0347">Helicase</keyword>
<dbReference type="InterPro" id="IPR027417">
    <property type="entry name" value="P-loop_NTPase"/>
</dbReference>
<evidence type="ECO:0000256" key="4">
    <source>
        <dbReference type="ARBA" id="ARBA00022840"/>
    </source>
</evidence>
<feature type="transmembrane region" description="Helical" evidence="7">
    <location>
        <begin position="2498"/>
        <end position="2522"/>
    </location>
</feature>
<comment type="caution">
    <text evidence="9">The sequence shown here is derived from an EMBL/GenBank/DDBJ whole genome shotgun (WGS) entry which is preliminary data.</text>
</comment>
<dbReference type="FunFam" id="3.40.50.300:FF:000326">
    <property type="entry name" value="P-loop containing nucleoside triphosphate hydrolase"/>
    <property type="match status" value="1"/>
</dbReference>
<dbReference type="Pfam" id="PF20073">
    <property type="entry name" value="DUF6469"/>
    <property type="match status" value="1"/>
</dbReference>
<feature type="compositionally biased region" description="Basic residues" evidence="6">
    <location>
        <begin position="2860"/>
        <end position="2869"/>
    </location>
</feature>
<feature type="domain" description="UvrD-like helicase ATP-binding" evidence="8">
    <location>
        <begin position="1074"/>
        <end position="1481"/>
    </location>
</feature>
<keyword evidence="4 5" id="KW-0067">ATP-binding</keyword>
<dbReference type="PROSITE" id="PS51198">
    <property type="entry name" value="UVRD_HELICASE_ATP_BIND"/>
    <property type="match status" value="1"/>
</dbReference>
<dbReference type="InterPro" id="IPR014016">
    <property type="entry name" value="UvrD-like_ATP-bd"/>
</dbReference>
<accession>A0ABD1FX83</accession>
<dbReference type="GO" id="GO:0016787">
    <property type="term" value="F:hydrolase activity"/>
    <property type="evidence" value="ECO:0007669"/>
    <property type="project" value="UniProtKB-UniRule"/>
</dbReference>
<feature type="compositionally biased region" description="Basic residues" evidence="6">
    <location>
        <begin position="2825"/>
        <end position="2834"/>
    </location>
</feature>
<dbReference type="Pfam" id="PF13361">
    <property type="entry name" value="UvrD_C"/>
    <property type="match status" value="1"/>
</dbReference>
<dbReference type="InterPro" id="IPR014017">
    <property type="entry name" value="DNA_helicase_UvrD-like_C"/>
</dbReference>
<dbReference type="Pfam" id="PF00580">
    <property type="entry name" value="UvrD-helicase"/>
    <property type="match status" value="1"/>
</dbReference>
<dbReference type="Proteomes" id="UP001567538">
    <property type="component" value="Unassembled WGS sequence"/>
</dbReference>
<evidence type="ECO:0000313" key="10">
    <source>
        <dbReference type="Proteomes" id="UP001567538"/>
    </source>
</evidence>
<keyword evidence="7" id="KW-1133">Transmembrane helix</keyword>
<dbReference type="Pfam" id="PF13086">
    <property type="entry name" value="AAA_11"/>
    <property type="match status" value="1"/>
</dbReference>
<feature type="region of interest" description="Disordered" evidence="6">
    <location>
        <begin position="2789"/>
        <end position="2869"/>
    </location>
</feature>
<dbReference type="GO" id="GO:0004386">
    <property type="term" value="F:helicase activity"/>
    <property type="evidence" value="ECO:0007669"/>
    <property type="project" value="UniProtKB-UniRule"/>
</dbReference>
<dbReference type="CDD" id="cd18808">
    <property type="entry name" value="SF1_C_Upf1"/>
    <property type="match status" value="1"/>
</dbReference>
<feature type="compositionally biased region" description="Low complexity" evidence="6">
    <location>
        <begin position="2648"/>
        <end position="2660"/>
    </location>
</feature>
<dbReference type="SUPFAM" id="SSF52540">
    <property type="entry name" value="P-loop containing nucleoside triphosphate hydrolases"/>
    <property type="match status" value="2"/>
</dbReference>
<keyword evidence="2 5" id="KW-0378">Hydrolase</keyword>
<protein>
    <recommendedName>
        <fullName evidence="8">UvrD-like helicase ATP-binding domain-containing protein</fullName>
    </recommendedName>
</protein>
<feature type="compositionally biased region" description="Basic and acidic residues" evidence="6">
    <location>
        <begin position="2843"/>
        <end position="2859"/>
    </location>
</feature>
<dbReference type="GO" id="GO:0005694">
    <property type="term" value="C:chromosome"/>
    <property type="evidence" value="ECO:0007669"/>
    <property type="project" value="UniProtKB-ARBA"/>
</dbReference>
<dbReference type="InterPro" id="IPR041679">
    <property type="entry name" value="DNA2/NAM7-like_C"/>
</dbReference>
<dbReference type="GO" id="GO:0005524">
    <property type="term" value="F:ATP binding"/>
    <property type="evidence" value="ECO:0007669"/>
    <property type="project" value="UniProtKB-UniRule"/>
</dbReference>
<dbReference type="SUPFAM" id="SSF48452">
    <property type="entry name" value="TPR-like"/>
    <property type="match status" value="1"/>
</dbReference>
<dbReference type="PANTHER" id="PTHR21529">
    <property type="entry name" value="MAMMARY TURMOR VIRUS RECEPTOR HOMOLOG 1, 2 MTVR1, 2"/>
    <property type="match status" value="1"/>
</dbReference>
<organism evidence="9 10">
    <name type="scientific">Salvia divinorum</name>
    <name type="common">Maria pastora</name>
    <name type="synonym">Diviner's sage</name>
    <dbReference type="NCBI Taxonomy" id="28513"/>
    <lineage>
        <taxon>Eukaryota</taxon>
        <taxon>Viridiplantae</taxon>
        <taxon>Streptophyta</taxon>
        <taxon>Embryophyta</taxon>
        <taxon>Tracheophyta</taxon>
        <taxon>Spermatophyta</taxon>
        <taxon>Magnoliopsida</taxon>
        <taxon>eudicotyledons</taxon>
        <taxon>Gunneridae</taxon>
        <taxon>Pentapetalae</taxon>
        <taxon>asterids</taxon>
        <taxon>lamiids</taxon>
        <taxon>Lamiales</taxon>
        <taxon>Lamiaceae</taxon>
        <taxon>Nepetoideae</taxon>
        <taxon>Mentheae</taxon>
        <taxon>Salviinae</taxon>
        <taxon>Salvia</taxon>
        <taxon>Salvia subgen. Calosphace</taxon>
    </lineage>
</organism>
<proteinExistence type="predicted"/>